<evidence type="ECO:0000256" key="1">
    <source>
        <dbReference type="ARBA" id="ARBA00009947"/>
    </source>
</evidence>
<dbReference type="InterPro" id="IPR037231">
    <property type="entry name" value="NAP-like_sf"/>
</dbReference>
<protein>
    <recommendedName>
        <fullName evidence="5">Nucleosome assembly protein</fullName>
    </recommendedName>
</protein>
<evidence type="ECO:0000256" key="2">
    <source>
        <dbReference type="RuleBase" id="RU003876"/>
    </source>
</evidence>
<dbReference type="InterPro" id="IPR002164">
    <property type="entry name" value="NAP_family"/>
</dbReference>
<comment type="similarity">
    <text evidence="1 2">Belongs to the nucleosome assembly protein (NAP) family.</text>
</comment>
<evidence type="ECO:0008006" key="5">
    <source>
        <dbReference type="Google" id="ProtNLM"/>
    </source>
</evidence>
<evidence type="ECO:0000313" key="4">
    <source>
        <dbReference type="EMBL" id="CAD8621211.1"/>
    </source>
</evidence>
<dbReference type="GO" id="GO:0005634">
    <property type="term" value="C:nucleus"/>
    <property type="evidence" value="ECO:0007669"/>
    <property type="project" value="InterPro"/>
</dbReference>
<accession>A0A7S0LSD8</accession>
<organism evidence="4">
    <name type="scientific">Coccolithus braarudii</name>
    <dbReference type="NCBI Taxonomy" id="221442"/>
    <lineage>
        <taxon>Eukaryota</taxon>
        <taxon>Haptista</taxon>
        <taxon>Haptophyta</taxon>
        <taxon>Prymnesiophyceae</taxon>
        <taxon>Coccolithales</taxon>
        <taxon>Coccolithaceae</taxon>
        <taxon>Coccolithus</taxon>
    </lineage>
</organism>
<dbReference type="AlphaFoldDB" id="A0A7S0LSD8"/>
<sequence>MAMHRWACSLGRAGGAGMRRHCSSTALAPHLARLRSQPQPLLRRLAALDHIHCEYSQLEDEYLARQRALQVELRTKMAVLFAARQGVVSGEASATAAQIKGSELKPLILESQIEAVDSSNGLPQFWPMAMRQCSALELESGEHVCTSRDWQILDYLKEISVRHWSPPPEDPEQAGLADDEEQEADTEVDDSEELGFALEFRFAPNEFLDHEVPPTLYCYAQGEVSLTCPPVWRQDANPTVVLKRKKVKRKGKPAEIVSSPQPTHSFFRLFNEPSIEDDQASDAAGLVSVSELHEQLVLPIAEELMPNATIYYMRALLESDDNEPTESAAS</sequence>
<evidence type="ECO:0000256" key="3">
    <source>
        <dbReference type="SAM" id="MobiDB-lite"/>
    </source>
</evidence>
<feature type="region of interest" description="Disordered" evidence="3">
    <location>
        <begin position="163"/>
        <end position="190"/>
    </location>
</feature>
<name>A0A7S0LSD8_9EUKA</name>
<dbReference type="EMBL" id="HBEY01051170">
    <property type="protein sequence ID" value="CAD8621211.1"/>
    <property type="molecule type" value="Transcribed_RNA"/>
</dbReference>
<proteinExistence type="inferred from homology"/>
<feature type="compositionally biased region" description="Acidic residues" evidence="3">
    <location>
        <begin position="169"/>
        <end position="190"/>
    </location>
</feature>
<dbReference type="Pfam" id="PF00956">
    <property type="entry name" value="NAP"/>
    <property type="match status" value="1"/>
</dbReference>
<reference evidence="4" key="1">
    <citation type="submission" date="2021-01" db="EMBL/GenBank/DDBJ databases">
        <authorList>
            <person name="Corre E."/>
            <person name="Pelletier E."/>
            <person name="Niang G."/>
            <person name="Scheremetjew M."/>
            <person name="Finn R."/>
            <person name="Kale V."/>
            <person name="Holt S."/>
            <person name="Cochrane G."/>
            <person name="Meng A."/>
            <person name="Brown T."/>
            <person name="Cohen L."/>
        </authorList>
    </citation>
    <scope>NUCLEOTIDE SEQUENCE</scope>
    <source>
        <strain evidence="4">PLY182g</strain>
    </source>
</reference>
<dbReference type="SUPFAM" id="SSF143113">
    <property type="entry name" value="NAP-like"/>
    <property type="match status" value="1"/>
</dbReference>
<dbReference type="Gene3D" id="3.30.1120.90">
    <property type="entry name" value="Nucleosome assembly protein"/>
    <property type="match status" value="1"/>
</dbReference>
<gene>
    <name evidence="4" type="ORF">CPEL01642_LOCUS24594</name>
</gene>
<dbReference type="GO" id="GO:0006334">
    <property type="term" value="P:nucleosome assembly"/>
    <property type="evidence" value="ECO:0007669"/>
    <property type="project" value="InterPro"/>
</dbReference>
<dbReference type="PANTHER" id="PTHR11875">
    <property type="entry name" value="TESTIS-SPECIFIC Y-ENCODED PROTEIN"/>
    <property type="match status" value="1"/>
</dbReference>